<comment type="caution">
    <text evidence="1">The sequence shown here is derived from an EMBL/GenBank/DDBJ whole genome shotgun (WGS) entry which is preliminary data.</text>
</comment>
<sequence>MQKIPSPGRAVAIAELFAALDDLLRSYRGVPEDEREERWAADADLITGEIARRLAVARACISRSSPPVGGLSTSI</sequence>
<reference evidence="2" key="1">
    <citation type="submission" date="2023-07" db="EMBL/GenBank/DDBJ databases">
        <title>30 novel species of actinomycetes from the DSMZ collection.</title>
        <authorList>
            <person name="Nouioui I."/>
        </authorList>
    </citation>
    <scope>NUCLEOTIDE SEQUENCE [LARGE SCALE GENOMIC DNA]</scope>
    <source>
        <strain evidence="2">DSM 45834</strain>
    </source>
</reference>
<dbReference type="EMBL" id="JAVREJ010000024">
    <property type="protein sequence ID" value="MDT0353022.1"/>
    <property type="molecule type" value="Genomic_DNA"/>
</dbReference>
<evidence type="ECO:0000313" key="1">
    <source>
        <dbReference type="EMBL" id="MDT0353022.1"/>
    </source>
</evidence>
<name>A0ABU2NHG4_9PSEU</name>
<evidence type="ECO:0000313" key="2">
    <source>
        <dbReference type="Proteomes" id="UP001183202"/>
    </source>
</evidence>
<gene>
    <name evidence="1" type="ORF">RM445_26255</name>
</gene>
<protein>
    <submittedName>
        <fullName evidence="1">Uncharacterized protein</fullName>
    </submittedName>
</protein>
<accession>A0ABU2NHG4</accession>
<organism evidence="1 2">
    <name type="scientific">Pseudonocardia charpentierae</name>
    <dbReference type="NCBI Taxonomy" id="3075545"/>
    <lineage>
        <taxon>Bacteria</taxon>
        <taxon>Bacillati</taxon>
        <taxon>Actinomycetota</taxon>
        <taxon>Actinomycetes</taxon>
        <taxon>Pseudonocardiales</taxon>
        <taxon>Pseudonocardiaceae</taxon>
        <taxon>Pseudonocardia</taxon>
    </lineage>
</organism>
<keyword evidence="2" id="KW-1185">Reference proteome</keyword>
<proteinExistence type="predicted"/>
<dbReference type="Proteomes" id="UP001183202">
    <property type="component" value="Unassembled WGS sequence"/>
</dbReference>